<protein>
    <recommendedName>
        <fullName evidence="1">Phage-Barnase-EndoU-ColicinE5/D-RelE like nuclease 3 domain-containing protein</fullName>
    </recommendedName>
</protein>
<dbReference type="AlphaFoldDB" id="A0A4U8UCJ4"/>
<dbReference type="InterPro" id="IPR041301">
    <property type="entry name" value="PBECR3"/>
</dbReference>
<feature type="domain" description="Phage-Barnase-EndoU-ColicinE5/D-RelE like nuclease 3" evidence="1">
    <location>
        <begin position="146"/>
        <end position="248"/>
    </location>
</feature>
<organism evidence="2 3">
    <name type="scientific">Helicobacter bilis</name>
    <dbReference type="NCBI Taxonomy" id="37372"/>
    <lineage>
        <taxon>Bacteria</taxon>
        <taxon>Pseudomonadati</taxon>
        <taxon>Campylobacterota</taxon>
        <taxon>Epsilonproteobacteria</taxon>
        <taxon>Campylobacterales</taxon>
        <taxon>Helicobacteraceae</taxon>
        <taxon>Helicobacter</taxon>
    </lineage>
</organism>
<name>A0A4U8UCJ4_9HELI</name>
<dbReference type="EMBL" id="JRPJ02000001">
    <property type="protein sequence ID" value="TLE12143.1"/>
    <property type="molecule type" value="Genomic_DNA"/>
</dbReference>
<proteinExistence type="predicted"/>
<feature type="non-terminal residue" evidence="2">
    <location>
        <position position="305"/>
    </location>
</feature>
<sequence>MLQNPIHTPNKSIIKAEANNDTYFITTDKNNITFIEKQETTPQTKPKTYDELMQRQKSQDESLESIRNQYVEIAEIKEKEAQKQLLLEYKPEIKETSVKELPTKSNLERDLTQQEIKETIDKWDLTKPNANDKLIISKVEQDELELLKKDFDFKGNYAVVREIDAEHLAHALNRHSDEAIETSRNQIPITKDEALDYQSIIKTHDTREVSGNHIVYKKQINGHYVAVEEVLTGKNKLRFVTMWKSRGNITTAPTPSSKGYDLDRTLSGSYEADIIPQNPTKAQSEYFNPFMNEYEKIKEIKKLHT</sequence>
<comment type="caution">
    <text evidence="2">The sequence shown here is derived from an EMBL/GenBank/DDBJ whole genome shotgun (WGS) entry which is preliminary data.</text>
</comment>
<evidence type="ECO:0000259" key="1">
    <source>
        <dbReference type="Pfam" id="PF18812"/>
    </source>
</evidence>
<accession>A0A4U8UCJ4</accession>
<evidence type="ECO:0000313" key="3">
    <source>
        <dbReference type="Proteomes" id="UP000029857"/>
    </source>
</evidence>
<dbReference type="Proteomes" id="UP000029857">
    <property type="component" value="Unassembled WGS sequence"/>
</dbReference>
<dbReference type="Pfam" id="PF18812">
    <property type="entry name" value="PBECR3"/>
    <property type="match status" value="1"/>
</dbReference>
<reference evidence="2 3" key="1">
    <citation type="journal article" date="2014" name="Genome Announc.">
        <title>Draft genome sequences of eight enterohepatic helicobacter species isolated from both laboratory and wild rodents.</title>
        <authorList>
            <person name="Sheh A."/>
            <person name="Shen Z."/>
            <person name="Fox J.G."/>
        </authorList>
    </citation>
    <scope>NUCLEOTIDE SEQUENCE [LARGE SCALE GENOMIC DNA]</scope>
    <source>
        <strain evidence="2 3">ATCC 49320</strain>
    </source>
</reference>
<gene>
    <name evidence="2" type="ORF">LS79_000005</name>
</gene>
<evidence type="ECO:0000313" key="2">
    <source>
        <dbReference type="EMBL" id="TLE12143.1"/>
    </source>
</evidence>